<reference evidence="1" key="1">
    <citation type="submission" date="2023-11" db="EMBL/GenBank/DDBJ databases">
        <authorList>
            <person name="Poullet M."/>
        </authorList>
    </citation>
    <scope>NUCLEOTIDE SEQUENCE</scope>
    <source>
        <strain evidence="1">E1834</strain>
    </source>
</reference>
<dbReference type="Proteomes" id="UP001497535">
    <property type="component" value="Unassembled WGS sequence"/>
</dbReference>
<dbReference type="EMBL" id="CAVMJV010000057">
    <property type="protein sequence ID" value="CAK5085571.1"/>
    <property type="molecule type" value="Genomic_DNA"/>
</dbReference>
<protein>
    <submittedName>
        <fullName evidence="1">Uncharacterized protein</fullName>
    </submittedName>
</protein>
<evidence type="ECO:0000313" key="2">
    <source>
        <dbReference type="Proteomes" id="UP001497535"/>
    </source>
</evidence>
<accession>A0ACB1A387</accession>
<name>A0ACB1A387_MELEN</name>
<organism evidence="1 2">
    <name type="scientific">Meloidogyne enterolobii</name>
    <name type="common">Root-knot nematode worm</name>
    <name type="synonym">Meloidogyne mayaguensis</name>
    <dbReference type="NCBI Taxonomy" id="390850"/>
    <lineage>
        <taxon>Eukaryota</taxon>
        <taxon>Metazoa</taxon>
        <taxon>Ecdysozoa</taxon>
        <taxon>Nematoda</taxon>
        <taxon>Chromadorea</taxon>
        <taxon>Rhabditida</taxon>
        <taxon>Tylenchina</taxon>
        <taxon>Tylenchomorpha</taxon>
        <taxon>Tylenchoidea</taxon>
        <taxon>Meloidogynidae</taxon>
        <taxon>Meloidogyninae</taxon>
        <taxon>Meloidogyne</taxon>
    </lineage>
</organism>
<gene>
    <name evidence="1" type="ORF">MENTE1834_LOCUS33030</name>
</gene>
<evidence type="ECO:0000313" key="1">
    <source>
        <dbReference type="EMBL" id="CAK5085571.1"/>
    </source>
</evidence>
<sequence length="49" mass="5895">MHFTNKPPIIINCTHKRFQFFNISWTCQFTNFLFLFRVGLNSTFGYNMA</sequence>
<proteinExistence type="predicted"/>
<comment type="caution">
    <text evidence="1">The sequence shown here is derived from an EMBL/GenBank/DDBJ whole genome shotgun (WGS) entry which is preliminary data.</text>
</comment>
<keyword evidence="2" id="KW-1185">Reference proteome</keyword>